<sequence>MKKLYTLLFLLLTTLSFGQTIYSENMGTPSGNTLIPAYSAGTTPATFQNSSPIIYSGNGDVRTSSPSNYPGASGSGNVWFSTSAPIRTFQIEGINTSSYNTAELQLKFGYLTSNVSNHLIVEQSSDGATYTPISYTQNTTTNWTLVTVTGGILSTPNLRLRFTQSAQTVSHRLDDISLTKISASCTLVIGTATTNCNASTLGTDTYTVTIPYTGGGNATYTITPNSGVVSGDNPTSVAAGNITITGVSEGTNFSATITGGTCSLLSTAPSPECKPINALPFTENFNYTVGNSLGAEQKWTNVNTGDIVAVTSGNLAYTGITSSGNSVSFVGAGMDPFTPFTAATSGTVYYSFLMNITDLSNVTVDLTETYFVGLTDAQKNYMGRLFVKKNGTQYNLGFDSASTTTNYDATLRNAGEVVLVIMGYDFASNKLSAWFNPDLSTFSAATPATLVNTPSTAVVNLGGLILRQDSDTKTPAITIDELKISTSIPLSTKQNTISGLNVYPNPVKDGNLYLTSNSNEVKTVAFYDVLGKEVLNTKTSNNAVNVSNLKKGAYILKITENGNTDTKKLIIE</sequence>
<keyword evidence="5" id="KW-1185">Reference proteome</keyword>
<name>A0A4P6Y9E1_9FLAO</name>
<dbReference type="OrthoDB" id="1056765at2"/>
<reference evidence="5" key="1">
    <citation type="submission" date="2019-03" db="EMBL/GenBank/DDBJ databases">
        <title>Flavobacterium sp.</title>
        <authorList>
            <person name="Kim H."/>
        </authorList>
    </citation>
    <scope>NUCLEOTIDE SEQUENCE [LARGE SCALE GENOMIC DNA]</scope>
    <source>
        <strain evidence="5">GS13</strain>
    </source>
</reference>
<dbReference type="NCBIfam" id="TIGR04183">
    <property type="entry name" value="Por_Secre_tail"/>
    <property type="match status" value="1"/>
</dbReference>
<dbReference type="RefSeq" id="WP_133277093.1">
    <property type="nucleotide sequence ID" value="NZ_CP037933.1"/>
</dbReference>
<evidence type="ECO:0000259" key="3">
    <source>
        <dbReference type="Pfam" id="PF18962"/>
    </source>
</evidence>
<feature type="signal peptide" evidence="2">
    <location>
        <begin position="1"/>
        <end position="18"/>
    </location>
</feature>
<evidence type="ECO:0000313" key="5">
    <source>
        <dbReference type="Proteomes" id="UP000291124"/>
    </source>
</evidence>
<dbReference type="EMBL" id="CP037933">
    <property type="protein sequence ID" value="QBN19576.1"/>
    <property type="molecule type" value="Genomic_DNA"/>
</dbReference>
<dbReference type="AlphaFoldDB" id="A0A4P6Y9E1"/>
<dbReference type="Proteomes" id="UP000291124">
    <property type="component" value="Chromosome"/>
</dbReference>
<dbReference type="Pfam" id="PF18962">
    <property type="entry name" value="Por_Secre_tail"/>
    <property type="match status" value="1"/>
</dbReference>
<evidence type="ECO:0000313" key="4">
    <source>
        <dbReference type="EMBL" id="QBN19576.1"/>
    </source>
</evidence>
<keyword evidence="1 2" id="KW-0732">Signal</keyword>
<feature type="chain" id="PRO_5020789675" evidence="2">
    <location>
        <begin position="19"/>
        <end position="572"/>
    </location>
</feature>
<organism evidence="4 5">
    <name type="scientific">Flavobacterium nackdongense</name>
    <dbReference type="NCBI Taxonomy" id="2547394"/>
    <lineage>
        <taxon>Bacteria</taxon>
        <taxon>Pseudomonadati</taxon>
        <taxon>Bacteroidota</taxon>
        <taxon>Flavobacteriia</taxon>
        <taxon>Flavobacteriales</taxon>
        <taxon>Flavobacteriaceae</taxon>
        <taxon>Flavobacterium</taxon>
    </lineage>
</organism>
<dbReference type="InterPro" id="IPR026444">
    <property type="entry name" value="Secre_tail"/>
</dbReference>
<proteinExistence type="predicted"/>
<gene>
    <name evidence="4" type="ORF">E1750_12465</name>
</gene>
<accession>A0A4P6Y9E1</accession>
<protein>
    <submittedName>
        <fullName evidence="4">T9SS type A sorting domain-containing protein</fullName>
    </submittedName>
</protein>
<evidence type="ECO:0000256" key="2">
    <source>
        <dbReference type="SAM" id="SignalP"/>
    </source>
</evidence>
<dbReference type="KEGG" id="fnk:E1750_12465"/>
<feature type="domain" description="Secretion system C-terminal sorting" evidence="3">
    <location>
        <begin position="502"/>
        <end position="571"/>
    </location>
</feature>
<evidence type="ECO:0000256" key="1">
    <source>
        <dbReference type="ARBA" id="ARBA00022729"/>
    </source>
</evidence>